<keyword evidence="3" id="KW-1185">Reference proteome</keyword>
<gene>
    <name evidence="2" type="ORF">ACMU_13505</name>
</gene>
<dbReference type="GO" id="GO:0005737">
    <property type="term" value="C:cytoplasm"/>
    <property type="evidence" value="ECO:0007669"/>
    <property type="project" value="TreeGrafter"/>
</dbReference>
<dbReference type="Pfam" id="PF00149">
    <property type="entry name" value="Metallophos"/>
    <property type="match status" value="1"/>
</dbReference>
<organism evidence="2 3">
    <name type="scientific">Actibacterium mucosum KCTC 23349</name>
    <dbReference type="NCBI Taxonomy" id="1454373"/>
    <lineage>
        <taxon>Bacteria</taxon>
        <taxon>Pseudomonadati</taxon>
        <taxon>Pseudomonadota</taxon>
        <taxon>Alphaproteobacteria</taxon>
        <taxon>Rhodobacterales</taxon>
        <taxon>Roseobacteraceae</taxon>
        <taxon>Actibacterium</taxon>
    </lineage>
</organism>
<protein>
    <recommendedName>
        <fullName evidence="1">Calcineurin-like phosphoesterase domain-containing protein</fullName>
    </recommendedName>
</protein>
<reference evidence="2 3" key="1">
    <citation type="submission" date="2014-03" db="EMBL/GenBank/DDBJ databases">
        <title>Draft Genome Sequence of Actibacterium mucosum KCTC 23349, a Marine Alphaproteobacterium with Complex Ionic Requirements Isolated from Mediterranean Seawater at Malvarrosa Beach, Valencia, Spain.</title>
        <authorList>
            <person name="Arahal D.R."/>
            <person name="Shao Z."/>
            <person name="Lai Q."/>
            <person name="Pujalte M.J."/>
        </authorList>
    </citation>
    <scope>NUCLEOTIDE SEQUENCE [LARGE SCALE GENOMIC DNA]</scope>
    <source>
        <strain evidence="2 3">KCTC 23349</strain>
    </source>
</reference>
<dbReference type="CDD" id="cd00144">
    <property type="entry name" value="MPP_PPP_family"/>
    <property type="match status" value="1"/>
</dbReference>
<dbReference type="PANTHER" id="PTHR42850:SF4">
    <property type="entry name" value="ZINC-DEPENDENT ENDOPOLYPHOSPHATASE"/>
    <property type="match status" value="1"/>
</dbReference>
<comment type="caution">
    <text evidence="2">The sequence shown here is derived from an EMBL/GenBank/DDBJ whole genome shotgun (WGS) entry which is preliminary data.</text>
</comment>
<dbReference type="Gene3D" id="3.60.21.10">
    <property type="match status" value="1"/>
</dbReference>
<feature type="domain" description="Calcineurin-like phosphoesterase" evidence="1">
    <location>
        <begin position="36"/>
        <end position="231"/>
    </location>
</feature>
<proteinExistence type="predicted"/>
<dbReference type="InterPro" id="IPR029052">
    <property type="entry name" value="Metallo-depent_PP-like"/>
</dbReference>
<dbReference type="GO" id="GO:0110154">
    <property type="term" value="P:RNA decapping"/>
    <property type="evidence" value="ECO:0007669"/>
    <property type="project" value="TreeGrafter"/>
</dbReference>
<dbReference type="GO" id="GO:0008803">
    <property type="term" value="F:bis(5'-nucleosyl)-tetraphosphatase (symmetrical) activity"/>
    <property type="evidence" value="ECO:0007669"/>
    <property type="project" value="TreeGrafter"/>
</dbReference>
<evidence type="ECO:0000313" key="2">
    <source>
        <dbReference type="EMBL" id="KAJ55698.1"/>
    </source>
</evidence>
<dbReference type="STRING" id="1454373.ACMU_13505"/>
<dbReference type="EMBL" id="JFKE01000004">
    <property type="protein sequence ID" value="KAJ55698.1"/>
    <property type="molecule type" value="Genomic_DNA"/>
</dbReference>
<dbReference type="AlphaFoldDB" id="A0A037ZHU1"/>
<sequence>MRFPWFRKSSAGGQSAPSSVAAKRLNLQTLPKLTYAIGDVHGCLSEYKALEDAILADIDALRSDHPAMILLIGDIVDRGPHSAQLIDHLMSPTRPNVTRIVLRGNHEDMMLRFLDDPRGNMAWLAHGGRETLASYGAVEDAIVSNDSKRLKNLVASIFPPSHRAFLESLPVCLTVDRYVFCHAGFDPKKPMENQTAKDFMWSDPSKLDTHDSDWVCVHGHVPVGDVTESSSRIAIDTGAYATGRLSAVKLGIHGIERIFVANGNAPEGATAVDVKEMV</sequence>
<dbReference type="GO" id="GO:0016791">
    <property type="term" value="F:phosphatase activity"/>
    <property type="evidence" value="ECO:0007669"/>
    <property type="project" value="TreeGrafter"/>
</dbReference>
<accession>A0A037ZHU1</accession>
<dbReference type="InterPro" id="IPR050126">
    <property type="entry name" value="Ap4A_hydrolase"/>
</dbReference>
<evidence type="ECO:0000313" key="3">
    <source>
        <dbReference type="Proteomes" id="UP000026249"/>
    </source>
</evidence>
<evidence type="ECO:0000259" key="1">
    <source>
        <dbReference type="Pfam" id="PF00149"/>
    </source>
</evidence>
<name>A0A037ZHU1_9RHOB</name>
<dbReference type="Proteomes" id="UP000026249">
    <property type="component" value="Unassembled WGS sequence"/>
</dbReference>
<dbReference type="PANTHER" id="PTHR42850">
    <property type="entry name" value="METALLOPHOSPHOESTERASE"/>
    <property type="match status" value="1"/>
</dbReference>
<dbReference type="SUPFAM" id="SSF56300">
    <property type="entry name" value="Metallo-dependent phosphatases"/>
    <property type="match status" value="1"/>
</dbReference>
<dbReference type="RefSeq" id="WP_051588290.1">
    <property type="nucleotide sequence ID" value="NZ_JFKE01000004.1"/>
</dbReference>
<dbReference type="InterPro" id="IPR004843">
    <property type="entry name" value="Calcineurin-like_PHP"/>
</dbReference>